<dbReference type="EMBL" id="JAXUIC010000005">
    <property type="protein sequence ID" value="KAK4587545.1"/>
    <property type="molecule type" value="Genomic_DNA"/>
</dbReference>
<dbReference type="Proteomes" id="UP001324115">
    <property type="component" value="Unassembled WGS sequence"/>
</dbReference>
<protein>
    <recommendedName>
        <fullName evidence="3">CC-NBS-LRR protein</fullName>
    </recommendedName>
</protein>
<comment type="caution">
    <text evidence="1">The sequence shown here is derived from an EMBL/GenBank/DDBJ whole genome shotgun (WGS) entry which is preliminary data.</text>
</comment>
<evidence type="ECO:0000313" key="1">
    <source>
        <dbReference type="EMBL" id="KAK4587545.1"/>
    </source>
</evidence>
<evidence type="ECO:0008006" key="3">
    <source>
        <dbReference type="Google" id="ProtNLM"/>
    </source>
</evidence>
<dbReference type="AlphaFoldDB" id="A0AAN7IVB4"/>
<evidence type="ECO:0000313" key="2">
    <source>
        <dbReference type="Proteomes" id="UP001324115"/>
    </source>
</evidence>
<sequence>MSKVMKTSLRFEIEIEGMREEEDNGSLTIMPCLHYLEIYKCYKLKSLPEFLRTIPLKDLELELHVSDLLQERCKRETGDEWPKISHIQNIKINSKSVQKDCQLPLDSD</sequence>
<name>A0AAN7IVB4_QUERU</name>
<keyword evidence="2" id="KW-1185">Reference proteome</keyword>
<accession>A0AAN7IVB4</accession>
<proteinExistence type="predicted"/>
<gene>
    <name evidence="1" type="ORF">RGQ29_018810</name>
</gene>
<organism evidence="1 2">
    <name type="scientific">Quercus rubra</name>
    <name type="common">Northern red oak</name>
    <name type="synonym">Quercus borealis</name>
    <dbReference type="NCBI Taxonomy" id="3512"/>
    <lineage>
        <taxon>Eukaryota</taxon>
        <taxon>Viridiplantae</taxon>
        <taxon>Streptophyta</taxon>
        <taxon>Embryophyta</taxon>
        <taxon>Tracheophyta</taxon>
        <taxon>Spermatophyta</taxon>
        <taxon>Magnoliopsida</taxon>
        <taxon>eudicotyledons</taxon>
        <taxon>Gunneridae</taxon>
        <taxon>Pentapetalae</taxon>
        <taxon>rosids</taxon>
        <taxon>fabids</taxon>
        <taxon>Fagales</taxon>
        <taxon>Fagaceae</taxon>
        <taxon>Quercus</taxon>
    </lineage>
</organism>
<reference evidence="1 2" key="1">
    <citation type="journal article" date="2023" name="G3 (Bethesda)">
        <title>A haplotype-resolved chromosome-scale genome for Quercus rubra L. provides insights into the genetics of adaptive traits for red oak species.</title>
        <authorList>
            <person name="Kapoor B."/>
            <person name="Jenkins J."/>
            <person name="Schmutz J."/>
            <person name="Zhebentyayeva T."/>
            <person name="Kuelheim C."/>
            <person name="Coggeshall M."/>
            <person name="Heim C."/>
            <person name="Lasky J.R."/>
            <person name="Leites L."/>
            <person name="Islam-Faridi N."/>
            <person name="Romero-Severson J."/>
            <person name="DeLeo V.L."/>
            <person name="Lucas S.M."/>
            <person name="Lazic D."/>
            <person name="Gailing O."/>
            <person name="Carlson J."/>
            <person name="Staton M."/>
        </authorList>
    </citation>
    <scope>NUCLEOTIDE SEQUENCE [LARGE SCALE GENOMIC DNA]</scope>
    <source>
        <strain evidence="1">Pseudo-F2</strain>
    </source>
</reference>